<feature type="region of interest" description="Disordered" evidence="8">
    <location>
        <begin position="148"/>
        <end position="251"/>
    </location>
</feature>
<reference evidence="10 11" key="1">
    <citation type="journal article" date="2016" name="Mol. Biol. Evol.">
        <title>Comparative Genomics of Early-Diverging Mushroom-Forming Fungi Provides Insights into the Origins of Lignocellulose Decay Capabilities.</title>
        <authorList>
            <person name="Nagy L.G."/>
            <person name="Riley R."/>
            <person name="Tritt A."/>
            <person name="Adam C."/>
            <person name="Daum C."/>
            <person name="Floudas D."/>
            <person name="Sun H."/>
            <person name="Yadav J.S."/>
            <person name="Pangilinan J."/>
            <person name="Larsson K.H."/>
            <person name="Matsuura K."/>
            <person name="Barry K."/>
            <person name="Labutti K."/>
            <person name="Kuo R."/>
            <person name="Ohm R.A."/>
            <person name="Bhattacharya S.S."/>
            <person name="Shirouzu T."/>
            <person name="Yoshinaga Y."/>
            <person name="Martin F.M."/>
            <person name="Grigoriev I.V."/>
            <person name="Hibbett D.S."/>
        </authorList>
    </citation>
    <scope>NUCLEOTIDE SEQUENCE [LARGE SCALE GENOMIC DNA]</scope>
    <source>
        <strain evidence="10 11">HHB12029</strain>
    </source>
</reference>
<evidence type="ECO:0000256" key="1">
    <source>
        <dbReference type="ARBA" id="ARBA00008142"/>
    </source>
</evidence>
<feature type="compositionally biased region" description="Polar residues" evidence="8">
    <location>
        <begin position="167"/>
        <end position="184"/>
    </location>
</feature>
<sequence>MSSAPLSPAPSPVTRTLAIIKAHAVKHRLTIERRIVEAGFEIIKERQMQFDPDGDRDTLLELFGRDADSLGHDPVWVYVLERRRAVEVWLTLMGDEDPEVARKESPNSLRAIYGHDMHDNAFIGSPDVNTAETQISVLFASSPPFPTADEADYDVDPLSLSPGHPSRQPSYATSDGKSSHTAASSKARANGGSNSSPGTSGFKARPLPTTHQNPDSQPRLTRAVSLRLGLPVDGGRERPAMRTPRSKEEQHQAFLDIPGHKRSSTITVASTAAPTVAPRPTRASVLRENKEMLQKQPSWGSARRESLPTMDKPKPGQATFDGVPGHKRRESIQVASVAAPTVVPRANRAAELRALKRQSVGMAPPTSFKSAPSPAPLRRTSTSNLSDKTSSSSSTLVEPTRRSTSALGAPVKRSTSALGAPVKKPDIEPRQNRSALLRAKAGTPTGTYSGFR</sequence>
<feature type="compositionally biased region" description="Polar residues" evidence="8">
    <location>
        <begin position="209"/>
        <end position="219"/>
    </location>
</feature>
<dbReference type="GO" id="GO:0005524">
    <property type="term" value="F:ATP binding"/>
    <property type="evidence" value="ECO:0007669"/>
    <property type="project" value="UniProtKB-KW"/>
</dbReference>
<keyword evidence="4" id="KW-0547">Nucleotide-binding</keyword>
<feature type="compositionally biased region" description="Low complexity" evidence="8">
    <location>
        <begin position="380"/>
        <end position="395"/>
    </location>
</feature>
<keyword evidence="11" id="KW-1185">Reference proteome</keyword>
<feature type="domain" description="Nucleoside diphosphate kinase-like" evidence="9">
    <location>
        <begin position="13"/>
        <end position="146"/>
    </location>
</feature>
<dbReference type="EMBL" id="KV426032">
    <property type="protein sequence ID" value="KZV91221.1"/>
    <property type="molecule type" value="Genomic_DNA"/>
</dbReference>
<proteinExistence type="inferred from homology"/>
<dbReference type="STRING" id="1314781.A0A165GZB4"/>
<feature type="region of interest" description="Disordered" evidence="8">
    <location>
        <begin position="292"/>
        <end position="324"/>
    </location>
</feature>
<dbReference type="InterPro" id="IPR034907">
    <property type="entry name" value="NDK-like_dom"/>
</dbReference>
<dbReference type="PANTHER" id="PTHR46161:SF3">
    <property type="entry name" value="NUCLEOSIDE DIPHOSPHATE KINASE DDB_G0292928-RELATED"/>
    <property type="match status" value="1"/>
</dbReference>
<feature type="region of interest" description="Disordered" evidence="8">
    <location>
        <begin position="356"/>
        <end position="452"/>
    </location>
</feature>
<feature type="compositionally biased region" description="Basic and acidic residues" evidence="8">
    <location>
        <begin position="234"/>
        <end position="251"/>
    </location>
</feature>
<comment type="caution">
    <text evidence="7">Lacks conserved residue(s) required for the propagation of feature annotation.</text>
</comment>
<dbReference type="GO" id="GO:0016301">
    <property type="term" value="F:kinase activity"/>
    <property type="evidence" value="ECO:0007669"/>
    <property type="project" value="UniProtKB-KW"/>
</dbReference>
<gene>
    <name evidence="10" type="ORF">EXIGLDRAFT_837262</name>
</gene>
<dbReference type="Proteomes" id="UP000077266">
    <property type="component" value="Unassembled WGS sequence"/>
</dbReference>
<evidence type="ECO:0000256" key="4">
    <source>
        <dbReference type="ARBA" id="ARBA00022741"/>
    </source>
</evidence>
<dbReference type="PANTHER" id="PTHR46161">
    <property type="entry name" value="NUCLEOSIDE DIPHOSPHATE KINASE"/>
    <property type="match status" value="1"/>
</dbReference>
<dbReference type="Pfam" id="PF00334">
    <property type="entry name" value="NDK"/>
    <property type="match status" value="1"/>
</dbReference>
<dbReference type="Gene3D" id="3.30.70.141">
    <property type="entry name" value="Nucleoside diphosphate kinase-like domain"/>
    <property type="match status" value="1"/>
</dbReference>
<evidence type="ECO:0000256" key="7">
    <source>
        <dbReference type="PROSITE-ProRule" id="PRU00706"/>
    </source>
</evidence>
<accession>A0A165GZB4</accession>
<evidence type="ECO:0000313" key="10">
    <source>
        <dbReference type="EMBL" id="KZV91221.1"/>
    </source>
</evidence>
<evidence type="ECO:0000256" key="2">
    <source>
        <dbReference type="ARBA" id="ARBA00017632"/>
    </source>
</evidence>
<dbReference type="InterPro" id="IPR036850">
    <property type="entry name" value="NDK-like_dom_sf"/>
</dbReference>
<dbReference type="PROSITE" id="PS51374">
    <property type="entry name" value="NDPK_LIKE"/>
    <property type="match status" value="1"/>
</dbReference>
<name>A0A165GZB4_EXIGL</name>
<protein>
    <recommendedName>
        <fullName evidence="2">Nucleoside diphosphate kinase</fullName>
    </recommendedName>
</protein>
<evidence type="ECO:0000259" key="9">
    <source>
        <dbReference type="SMART" id="SM00562"/>
    </source>
</evidence>
<dbReference type="OrthoDB" id="2162449at2759"/>
<feature type="compositionally biased region" description="Basic and acidic residues" evidence="8">
    <location>
        <begin position="302"/>
        <end position="314"/>
    </location>
</feature>
<dbReference type="InParanoid" id="A0A165GZB4"/>
<evidence type="ECO:0000256" key="5">
    <source>
        <dbReference type="ARBA" id="ARBA00022777"/>
    </source>
</evidence>
<evidence type="ECO:0000256" key="3">
    <source>
        <dbReference type="ARBA" id="ARBA00022679"/>
    </source>
</evidence>
<evidence type="ECO:0000256" key="6">
    <source>
        <dbReference type="ARBA" id="ARBA00022840"/>
    </source>
</evidence>
<dbReference type="SUPFAM" id="SSF54919">
    <property type="entry name" value="Nucleoside diphosphate kinase, NDK"/>
    <property type="match status" value="1"/>
</dbReference>
<organism evidence="10 11">
    <name type="scientific">Exidia glandulosa HHB12029</name>
    <dbReference type="NCBI Taxonomy" id="1314781"/>
    <lineage>
        <taxon>Eukaryota</taxon>
        <taxon>Fungi</taxon>
        <taxon>Dikarya</taxon>
        <taxon>Basidiomycota</taxon>
        <taxon>Agaricomycotina</taxon>
        <taxon>Agaricomycetes</taxon>
        <taxon>Auriculariales</taxon>
        <taxon>Exidiaceae</taxon>
        <taxon>Exidia</taxon>
    </lineage>
</organism>
<dbReference type="SMART" id="SM00562">
    <property type="entry name" value="NDK"/>
    <property type="match status" value="1"/>
</dbReference>
<feature type="compositionally biased region" description="Low complexity" evidence="8">
    <location>
        <begin position="190"/>
        <end position="201"/>
    </location>
</feature>
<comment type="similarity">
    <text evidence="1 7">Belongs to the NDK family.</text>
</comment>
<evidence type="ECO:0000256" key="8">
    <source>
        <dbReference type="SAM" id="MobiDB-lite"/>
    </source>
</evidence>
<keyword evidence="3" id="KW-0808">Transferase</keyword>
<keyword evidence="6" id="KW-0067">ATP-binding</keyword>
<keyword evidence="5" id="KW-0418">Kinase</keyword>
<evidence type="ECO:0000313" key="11">
    <source>
        <dbReference type="Proteomes" id="UP000077266"/>
    </source>
</evidence>
<dbReference type="AlphaFoldDB" id="A0A165GZB4"/>